<gene>
    <name evidence="2" type="ORF">GALL_361800</name>
</gene>
<reference evidence="2" key="1">
    <citation type="submission" date="2016-10" db="EMBL/GenBank/DDBJ databases">
        <title>Sequence of Gallionella enrichment culture.</title>
        <authorList>
            <person name="Poehlein A."/>
            <person name="Muehling M."/>
            <person name="Daniel R."/>
        </authorList>
    </citation>
    <scope>NUCLEOTIDE SEQUENCE</scope>
</reference>
<sequence>MARDSYSVWKLAGELLLDSYTGESSSVILSSVISPRLNVGAIPAFVKRLSAAQPLQVTSTSRDYLHPIDFCSALELLLALPALPKKTVVGSGRGIQTQEVALAVASAMGVELHPEDIAVVQPKISDPSAVVLDSNEFGEWAKWSPLHAFQDAVQECVREIQHSQKDIRQHH</sequence>
<dbReference type="Gene3D" id="3.40.50.720">
    <property type="entry name" value="NAD(P)-binding Rossmann-like Domain"/>
    <property type="match status" value="1"/>
</dbReference>
<dbReference type="SUPFAM" id="SSF51735">
    <property type="entry name" value="NAD(P)-binding Rossmann-fold domains"/>
    <property type="match status" value="1"/>
</dbReference>
<dbReference type="InterPro" id="IPR036291">
    <property type="entry name" value="NAD(P)-bd_dom_sf"/>
</dbReference>
<dbReference type="AlphaFoldDB" id="A0A1J5QQ93"/>
<dbReference type="InterPro" id="IPR001509">
    <property type="entry name" value="Epimerase_deHydtase"/>
</dbReference>
<feature type="domain" description="NAD-dependent epimerase/dehydratase" evidence="1">
    <location>
        <begin position="4"/>
        <end position="82"/>
    </location>
</feature>
<protein>
    <recommendedName>
        <fullName evidence="1">NAD-dependent epimerase/dehydratase domain-containing protein</fullName>
    </recommendedName>
</protein>
<evidence type="ECO:0000259" key="1">
    <source>
        <dbReference type="Pfam" id="PF01370"/>
    </source>
</evidence>
<evidence type="ECO:0000313" key="2">
    <source>
        <dbReference type="EMBL" id="OIQ82047.1"/>
    </source>
</evidence>
<dbReference type="Pfam" id="PF01370">
    <property type="entry name" value="Epimerase"/>
    <property type="match status" value="1"/>
</dbReference>
<dbReference type="EMBL" id="MLJW01000850">
    <property type="protein sequence ID" value="OIQ82047.1"/>
    <property type="molecule type" value="Genomic_DNA"/>
</dbReference>
<name>A0A1J5QQ93_9ZZZZ</name>
<organism evidence="2">
    <name type="scientific">mine drainage metagenome</name>
    <dbReference type="NCBI Taxonomy" id="410659"/>
    <lineage>
        <taxon>unclassified sequences</taxon>
        <taxon>metagenomes</taxon>
        <taxon>ecological metagenomes</taxon>
    </lineage>
</organism>
<proteinExistence type="predicted"/>
<accession>A0A1J5QQ93</accession>
<comment type="caution">
    <text evidence="2">The sequence shown here is derived from an EMBL/GenBank/DDBJ whole genome shotgun (WGS) entry which is preliminary data.</text>
</comment>